<accession>D2A4B1</accession>
<dbReference type="Proteomes" id="UP000007266">
    <property type="component" value="Linkage group 6"/>
</dbReference>
<gene>
    <name evidence="1" type="primary">GLEAN_14866</name>
    <name evidence="1" type="ORF">TcasGA2_TC014866</name>
</gene>
<proteinExistence type="predicted"/>
<dbReference type="EMBL" id="KQ971348">
    <property type="protein sequence ID" value="EFA04816.1"/>
    <property type="molecule type" value="Genomic_DNA"/>
</dbReference>
<reference evidence="1 2" key="2">
    <citation type="journal article" date="2010" name="Nucleic Acids Res.">
        <title>BeetleBase in 2010: revisions to provide comprehensive genomic information for Tribolium castaneum.</title>
        <authorList>
            <person name="Kim H.S."/>
            <person name="Murphy T."/>
            <person name="Xia J."/>
            <person name="Caragea D."/>
            <person name="Park Y."/>
            <person name="Beeman R.W."/>
            <person name="Lorenzen M.D."/>
            <person name="Butcher S."/>
            <person name="Manak J.R."/>
            <person name="Brown S.J."/>
        </authorList>
    </citation>
    <scope>GENOME REANNOTATION</scope>
    <source>
        <strain evidence="1 2">Georgia GA2</strain>
    </source>
</reference>
<keyword evidence="2" id="KW-1185">Reference proteome</keyword>
<organism evidence="1 2">
    <name type="scientific">Tribolium castaneum</name>
    <name type="common">Red flour beetle</name>
    <dbReference type="NCBI Taxonomy" id="7070"/>
    <lineage>
        <taxon>Eukaryota</taxon>
        <taxon>Metazoa</taxon>
        <taxon>Ecdysozoa</taxon>
        <taxon>Arthropoda</taxon>
        <taxon>Hexapoda</taxon>
        <taxon>Insecta</taxon>
        <taxon>Pterygota</taxon>
        <taxon>Neoptera</taxon>
        <taxon>Endopterygota</taxon>
        <taxon>Coleoptera</taxon>
        <taxon>Polyphaga</taxon>
        <taxon>Cucujiformia</taxon>
        <taxon>Tenebrionidae</taxon>
        <taxon>Tenebrionidae incertae sedis</taxon>
        <taxon>Tribolium</taxon>
    </lineage>
</organism>
<reference evidence="1 2" key="1">
    <citation type="journal article" date="2008" name="Nature">
        <title>The genome of the model beetle and pest Tribolium castaneum.</title>
        <authorList>
            <consortium name="Tribolium Genome Sequencing Consortium"/>
            <person name="Richards S."/>
            <person name="Gibbs R.A."/>
            <person name="Weinstock G.M."/>
            <person name="Brown S.J."/>
            <person name="Denell R."/>
            <person name="Beeman R.W."/>
            <person name="Gibbs R."/>
            <person name="Beeman R.W."/>
            <person name="Brown S.J."/>
            <person name="Bucher G."/>
            <person name="Friedrich M."/>
            <person name="Grimmelikhuijzen C.J."/>
            <person name="Klingler M."/>
            <person name="Lorenzen M."/>
            <person name="Richards S."/>
            <person name="Roth S."/>
            <person name="Schroder R."/>
            <person name="Tautz D."/>
            <person name="Zdobnov E.M."/>
            <person name="Muzny D."/>
            <person name="Gibbs R.A."/>
            <person name="Weinstock G.M."/>
            <person name="Attaway T."/>
            <person name="Bell S."/>
            <person name="Buhay C.J."/>
            <person name="Chandrabose M.N."/>
            <person name="Chavez D."/>
            <person name="Clerk-Blankenburg K.P."/>
            <person name="Cree A."/>
            <person name="Dao M."/>
            <person name="Davis C."/>
            <person name="Chacko J."/>
            <person name="Dinh H."/>
            <person name="Dugan-Rocha S."/>
            <person name="Fowler G."/>
            <person name="Garner T.T."/>
            <person name="Garnes J."/>
            <person name="Gnirke A."/>
            <person name="Hawes A."/>
            <person name="Hernandez J."/>
            <person name="Hines S."/>
            <person name="Holder M."/>
            <person name="Hume J."/>
            <person name="Jhangiani S.N."/>
            <person name="Joshi V."/>
            <person name="Khan Z.M."/>
            <person name="Jackson L."/>
            <person name="Kovar C."/>
            <person name="Kowis A."/>
            <person name="Lee S."/>
            <person name="Lewis L.R."/>
            <person name="Margolis J."/>
            <person name="Morgan M."/>
            <person name="Nazareth L.V."/>
            <person name="Nguyen N."/>
            <person name="Okwuonu G."/>
            <person name="Parker D."/>
            <person name="Richards S."/>
            <person name="Ruiz S.J."/>
            <person name="Santibanez J."/>
            <person name="Savard J."/>
            <person name="Scherer S.E."/>
            <person name="Schneider B."/>
            <person name="Sodergren E."/>
            <person name="Tautz D."/>
            <person name="Vattahil S."/>
            <person name="Villasana D."/>
            <person name="White C.S."/>
            <person name="Wright R."/>
            <person name="Park Y."/>
            <person name="Beeman R.W."/>
            <person name="Lord J."/>
            <person name="Oppert B."/>
            <person name="Lorenzen M."/>
            <person name="Brown S."/>
            <person name="Wang L."/>
            <person name="Savard J."/>
            <person name="Tautz D."/>
            <person name="Richards S."/>
            <person name="Weinstock G."/>
            <person name="Gibbs R.A."/>
            <person name="Liu Y."/>
            <person name="Worley K."/>
            <person name="Weinstock G."/>
            <person name="Elsik C.G."/>
            <person name="Reese J.T."/>
            <person name="Elhaik E."/>
            <person name="Landan G."/>
            <person name="Graur D."/>
            <person name="Arensburger P."/>
            <person name="Atkinson P."/>
            <person name="Beeman R.W."/>
            <person name="Beidler J."/>
            <person name="Brown S.J."/>
            <person name="Demuth J.P."/>
            <person name="Drury D.W."/>
            <person name="Du Y.Z."/>
            <person name="Fujiwara H."/>
            <person name="Lorenzen M."/>
            <person name="Maselli V."/>
            <person name="Osanai M."/>
            <person name="Park Y."/>
            <person name="Robertson H.M."/>
            <person name="Tu Z."/>
            <person name="Wang J.J."/>
            <person name="Wang S."/>
            <person name="Richards S."/>
            <person name="Song H."/>
            <person name="Zhang L."/>
            <person name="Sodergren E."/>
            <person name="Werner D."/>
            <person name="Stanke M."/>
            <person name="Morgenstern B."/>
            <person name="Solovyev V."/>
            <person name="Kosarev P."/>
            <person name="Brown G."/>
            <person name="Chen H.C."/>
            <person name="Ermolaeva O."/>
            <person name="Hlavina W."/>
            <person name="Kapustin Y."/>
            <person name="Kiryutin B."/>
            <person name="Kitts P."/>
            <person name="Maglott D."/>
            <person name="Pruitt K."/>
            <person name="Sapojnikov V."/>
            <person name="Souvorov A."/>
            <person name="Mackey A.J."/>
            <person name="Waterhouse R.M."/>
            <person name="Wyder S."/>
            <person name="Zdobnov E.M."/>
            <person name="Zdobnov E.M."/>
            <person name="Wyder S."/>
            <person name="Kriventseva E.V."/>
            <person name="Kadowaki T."/>
            <person name="Bork P."/>
            <person name="Aranda M."/>
            <person name="Bao R."/>
            <person name="Beermann A."/>
            <person name="Berns N."/>
            <person name="Bolognesi R."/>
            <person name="Bonneton F."/>
            <person name="Bopp D."/>
            <person name="Brown S.J."/>
            <person name="Bucher G."/>
            <person name="Butts T."/>
            <person name="Chaumot A."/>
            <person name="Denell R.E."/>
            <person name="Ferrier D.E."/>
            <person name="Friedrich M."/>
            <person name="Gordon C.M."/>
            <person name="Jindra M."/>
            <person name="Klingler M."/>
            <person name="Lan Q."/>
            <person name="Lattorff H.M."/>
            <person name="Laudet V."/>
            <person name="von Levetsow C."/>
            <person name="Liu Z."/>
            <person name="Lutz R."/>
            <person name="Lynch J.A."/>
            <person name="da Fonseca R.N."/>
            <person name="Posnien N."/>
            <person name="Reuter R."/>
            <person name="Roth S."/>
            <person name="Savard J."/>
            <person name="Schinko J.B."/>
            <person name="Schmitt C."/>
            <person name="Schoppmeier M."/>
            <person name="Schroder R."/>
            <person name="Shippy T.D."/>
            <person name="Simonnet F."/>
            <person name="Marques-Souza H."/>
            <person name="Tautz D."/>
            <person name="Tomoyasu Y."/>
            <person name="Trauner J."/>
            <person name="Van der Zee M."/>
            <person name="Vervoort M."/>
            <person name="Wittkopp N."/>
            <person name="Wimmer E.A."/>
            <person name="Yang X."/>
            <person name="Jones A.K."/>
            <person name="Sattelle D.B."/>
            <person name="Ebert P.R."/>
            <person name="Nelson D."/>
            <person name="Scott J.G."/>
            <person name="Beeman R.W."/>
            <person name="Muthukrishnan S."/>
            <person name="Kramer K.J."/>
            <person name="Arakane Y."/>
            <person name="Beeman R.W."/>
            <person name="Zhu Q."/>
            <person name="Hogenkamp D."/>
            <person name="Dixit R."/>
            <person name="Oppert B."/>
            <person name="Jiang H."/>
            <person name="Zou Z."/>
            <person name="Marshall J."/>
            <person name="Elpidina E."/>
            <person name="Vinokurov K."/>
            <person name="Oppert C."/>
            <person name="Zou Z."/>
            <person name="Evans J."/>
            <person name="Lu Z."/>
            <person name="Zhao P."/>
            <person name="Sumathipala N."/>
            <person name="Altincicek B."/>
            <person name="Vilcinskas A."/>
            <person name="Williams M."/>
            <person name="Hultmark D."/>
            <person name="Hetru C."/>
            <person name="Jiang H."/>
            <person name="Grimmelikhuijzen C.J."/>
            <person name="Hauser F."/>
            <person name="Cazzamali G."/>
            <person name="Williamson M."/>
            <person name="Park Y."/>
            <person name="Li B."/>
            <person name="Tanaka Y."/>
            <person name="Predel R."/>
            <person name="Neupert S."/>
            <person name="Schachtner J."/>
            <person name="Verleyen P."/>
            <person name="Raible F."/>
            <person name="Bork P."/>
            <person name="Friedrich M."/>
            <person name="Walden K.K."/>
            <person name="Robertson H.M."/>
            <person name="Angeli S."/>
            <person name="Foret S."/>
            <person name="Bucher G."/>
            <person name="Schuetz S."/>
            <person name="Maleszka R."/>
            <person name="Wimmer E.A."/>
            <person name="Beeman R.W."/>
            <person name="Lorenzen M."/>
            <person name="Tomoyasu Y."/>
            <person name="Miller S.C."/>
            <person name="Grossmann D."/>
            <person name="Bucher G."/>
        </authorList>
    </citation>
    <scope>NUCLEOTIDE SEQUENCE [LARGE SCALE GENOMIC DNA]</scope>
    <source>
        <strain evidence="1 2">Georgia GA2</strain>
    </source>
</reference>
<sequence>MDIKSNLVRFFEQNQRKIAWVTWGCFLTYLLYKFLFQTPAKTKPELTVEQIKKIIEDLPFEGRSSETNLTLKDLLDELKDINDDEEWKKLITSVQSFYNEENNKCEGQGQ</sequence>
<dbReference type="HOGENOM" id="CLU_2174185_0_0_1"/>
<name>D2A4B1_TRICA</name>
<evidence type="ECO:0000313" key="2">
    <source>
        <dbReference type="Proteomes" id="UP000007266"/>
    </source>
</evidence>
<evidence type="ECO:0000313" key="1">
    <source>
        <dbReference type="EMBL" id="EFA04816.1"/>
    </source>
</evidence>
<dbReference type="AlphaFoldDB" id="D2A4B1"/>
<protein>
    <submittedName>
        <fullName evidence="1">Uncharacterized protein</fullName>
    </submittedName>
</protein>
<dbReference type="InParanoid" id="D2A4B1"/>